<evidence type="ECO:0000313" key="4">
    <source>
        <dbReference type="Proteomes" id="UP001158066"/>
    </source>
</evidence>
<accession>A0AA45WVM1</accession>
<dbReference type="Gene3D" id="3.50.30.30">
    <property type="match status" value="1"/>
</dbReference>
<dbReference type="InterPro" id="IPR036582">
    <property type="entry name" value="Mao_N_sf"/>
</dbReference>
<feature type="domain" description="Copper amine oxidase-like N-terminal" evidence="2">
    <location>
        <begin position="44"/>
        <end position="148"/>
    </location>
</feature>
<dbReference type="AlphaFoldDB" id="A0AA45WVM1"/>
<dbReference type="SUPFAM" id="SSF53187">
    <property type="entry name" value="Zn-dependent exopeptidases"/>
    <property type="match status" value="1"/>
</dbReference>
<evidence type="ECO:0000259" key="1">
    <source>
        <dbReference type="Pfam" id="PF04389"/>
    </source>
</evidence>
<dbReference type="InterPro" id="IPR039373">
    <property type="entry name" value="Peptidase_M28B"/>
</dbReference>
<dbReference type="InterPro" id="IPR046450">
    <property type="entry name" value="PA_dom_sf"/>
</dbReference>
<dbReference type="SUPFAM" id="SSF52025">
    <property type="entry name" value="PA domain"/>
    <property type="match status" value="1"/>
</dbReference>
<gene>
    <name evidence="3" type="ORF">SAMN06296020_10572</name>
</gene>
<organism evidence="3 4">
    <name type="scientific">Anoxynatronum buryatiense</name>
    <dbReference type="NCBI Taxonomy" id="489973"/>
    <lineage>
        <taxon>Bacteria</taxon>
        <taxon>Bacillati</taxon>
        <taxon>Bacillota</taxon>
        <taxon>Clostridia</taxon>
        <taxon>Eubacteriales</taxon>
        <taxon>Clostridiaceae</taxon>
        <taxon>Anoxynatronum</taxon>
    </lineage>
</organism>
<evidence type="ECO:0000259" key="2">
    <source>
        <dbReference type="Pfam" id="PF07833"/>
    </source>
</evidence>
<dbReference type="EMBL" id="FXUF01000005">
    <property type="protein sequence ID" value="SMP53911.1"/>
    <property type="molecule type" value="Genomic_DNA"/>
</dbReference>
<dbReference type="Proteomes" id="UP001158066">
    <property type="component" value="Unassembled WGS sequence"/>
</dbReference>
<dbReference type="PANTHER" id="PTHR10404">
    <property type="entry name" value="N-ACETYLATED-ALPHA-LINKED ACIDIC DIPEPTIDASE"/>
    <property type="match status" value="1"/>
</dbReference>
<dbReference type="RefSeq" id="WP_283409001.1">
    <property type="nucleotide sequence ID" value="NZ_FXUF01000005.1"/>
</dbReference>
<evidence type="ECO:0000313" key="3">
    <source>
        <dbReference type="EMBL" id="SMP53911.1"/>
    </source>
</evidence>
<keyword evidence="4" id="KW-1185">Reference proteome</keyword>
<dbReference type="InterPro" id="IPR007484">
    <property type="entry name" value="Peptidase_M28"/>
</dbReference>
<dbReference type="Pfam" id="PF07833">
    <property type="entry name" value="Cu_amine_oxidN1"/>
    <property type="match status" value="1"/>
</dbReference>
<dbReference type="SUPFAM" id="SSF55383">
    <property type="entry name" value="Copper amine oxidase, domain N"/>
    <property type="match status" value="2"/>
</dbReference>
<dbReference type="Gene3D" id="3.40.630.10">
    <property type="entry name" value="Zn peptidases"/>
    <property type="match status" value="1"/>
</dbReference>
<sequence length="841" mass="93137">MQLRQHRLSIILLVVVMCLMTTSPALAYRQMEIHLPLNESEVMVNGASVTLEVPAQIVNGRTLVPLSFLTEQMKVPAKWNAANQQVTLGADGAVVLTINETTAEVNGETVALDTPAVIMAGRTLVPLSFITRALGAEAVWDAETKSVHVTAAPQMALAEELYTQPVAGEAEVLAALDPQYGWDFALALGEIGSYVNDWGFRMGATDAGREASMLAYDAFLEMGVEAALHPFEMYGWNPLDAGMTILEMPDVDIPVVPAPGPAGTDAEGITAELVYVGNATREDLEGIDLTGKIALVAWNEDYVSWIAQVGHQVRRQGAIGALYFCEDGYGQDESGEAFYVADWSGADIDIPVWNTPKKYGEMLAEMLADEPLTVNLFSLVEIDENATGYNVVGMIPGTVYPNEFVIINGHTDAYFQGFMDDSLPVGLMMTIAKAMVDAGYEPHRTMVFVAHEAEEFGVMDTVYDWLIGSWALLGEMKGEWAGSTVATITLELLGYEGTPQLPMRSSDTLYFHLMNMTQGLDTTGFEEPGVEIRNTVGTWSDEWSYSYHGIPTMRTHTDYNITYNFYHSQLDQADRVDFDKYVANLRAFTTLMMRYDQTPVMPYDLAHTPHRYLESLNQEALTAQGLGTELAEAAAAYQDQANDLLDMTLALTARLMEMEELPEAAAAALPALNQALRNVARYVITESQYLSQESLVHRVHFYQNLPNTFQQAIEYLEAGDGASVLEELSFPGKYYAEFYDYETWYNSYRAAIDSETLGNDLFWSEGRLLKFYNHYRTLESIREKTAAGDTDFTAEIAAFEGFKADAEARLAQAYRDDLAMWQRAGNLLPITQAEALMNLIQ</sequence>
<dbReference type="Gene3D" id="3.30.457.10">
    <property type="entry name" value="Copper amine oxidase-like, N-terminal domain"/>
    <property type="match status" value="2"/>
</dbReference>
<comment type="caution">
    <text evidence="3">The sequence shown here is derived from an EMBL/GenBank/DDBJ whole genome shotgun (WGS) entry which is preliminary data.</text>
</comment>
<reference evidence="3" key="1">
    <citation type="submission" date="2017-05" db="EMBL/GenBank/DDBJ databases">
        <authorList>
            <person name="Varghese N."/>
            <person name="Submissions S."/>
        </authorList>
    </citation>
    <scope>NUCLEOTIDE SEQUENCE</scope>
    <source>
        <strain evidence="3">Su22</strain>
    </source>
</reference>
<protein>
    <submittedName>
        <fullName evidence="3">Copper amine oxidase N-terminal domain-containing protein</fullName>
    </submittedName>
</protein>
<dbReference type="PANTHER" id="PTHR10404:SF46">
    <property type="entry name" value="VACUOLAR PROTEIN SORTING-ASSOCIATED PROTEIN 70"/>
    <property type="match status" value="1"/>
</dbReference>
<proteinExistence type="predicted"/>
<feature type="domain" description="Peptidase M28" evidence="1">
    <location>
        <begin position="390"/>
        <end position="585"/>
    </location>
</feature>
<name>A0AA45WVM1_9CLOT</name>
<dbReference type="Pfam" id="PF04389">
    <property type="entry name" value="Peptidase_M28"/>
    <property type="match status" value="1"/>
</dbReference>
<dbReference type="InterPro" id="IPR012854">
    <property type="entry name" value="Cu_amine_oxidase-like_N"/>
</dbReference>